<keyword evidence="3" id="KW-1185">Reference proteome</keyword>
<protein>
    <recommendedName>
        <fullName evidence="4">Outer membrane protein assembly factor BamA</fullName>
    </recommendedName>
</protein>
<feature type="signal peptide" evidence="1">
    <location>
        <begin position="1"/>
        <end position="29"/>
    </location>
</feature>
<evidence type="ECO:0008006" key="4">
    <source>
        <dbReference type="Google" id="ProtNLM"/>
    </source>
</evidence>
<evidence type="ECO:0000313" key="3">
    <source>
        <dbReference type="Proteomes" id="UP001597544"/>
    </source>
</evidence>
<accession>A0ABW5ILP5</accession>
<name>A0ABW5ILP5_9BACT</name>
<dbReference type="RefSeq" id="WP_377507473.1">
    <property type="nucleotide sequence ID" value="NZ_JBHULU010000015.1"/>
</dbReference>
<sequence>MQSSHPWLRHLLCPILVGAMLLCAGFCLAQEAPKQKPKADTTTAPVDTTRQKFDERIMDNLRRMSERKTIMGKLLKAILVFDRSSEEVYGLDAELIQREYEKHNYKIVRNLDIITLDAFGYSINDTSRVPKTFFEKAGNSLHVKTGRGQVRNKLLFKKKEPLQPLALVESERLLRQTEYLLDARIIVNEQTTTEDSVDVLVITKDIFSLGGSGSYSPSSGSGRISLRELNFLGQGHQLRSTYRFNMNRPRPWEVSGEYSIENIGKTYISADVAYINQNYYKEKSLFIRRDFFSTNTKYAGAAGVAWIDEQLLLPPIPEDTIPRFGDLSYSRRDVWLGRAFKFKSYNLGYEPRGRLIMGLRAIDTDYSKMPTDNFQSNILVLGSVGYSIRKYYKDHYLFGFGRTEDIPAGTLVSFTGGYEKGDISERRYFAASTSFAKYSPSFGYLYTGATYGTYIRDERLEQGVLEVQSLYFTRLTEWGNWKLRHYILGRGTFGINRNPEELLAINNESGLRGFRSDLLRGSRRVTFNYEANLYTPLSLLGFRLATVLFADIAWLSTGNKSSPFTETPYRGYGIGFRFRNEYLSFSTIQILLSYYPKLPVNEDFRSFRIFESSRPYYDFTDFRFTRPGVAEFR</sequence>
<proteinExistence type="predicted"/>
<gene>
    <name evidence="2" type="ORF">ACFSRY_11955</name>
</gene>
<comment type="caution">
    <text evidence="2">The sequence shown here is derived from an EMBL/GenBank/DDBJ whole genome shotgun (WGS) entry which is preliminary data.</text>
</comment>
<evidence type="ECO:0000256" key="1">
    <source>
        <dbReference type="SAM" id="SignalP"/>
    </source>
</evidence>
<organism evidence="2 3">
    <name type="scientific">Pontibacter locisalis</name>
    <dbReference type="NCBI Taxonomy" id="1719035"/>
    <lineage>
        <taxon>Bacteria</taxon>
        <taxon>Pseudomonadati</taxon>
        <taxon>Bacteroidota</taxon>
        <taxon>Cytophagia</taxon>
        <taxon>Cytophagales</taxon>
        <taxon>Hymenobacteraceae</taxon>
        <taxon>Pontibacter</taxon>
    </lineage>
</organism>
<evidence type="ECO:0000313" key="2">
    <source>
        <dbReference type="EMBL" id="MFD2514582.1"/>
    </source>
</evidence>
<dbReference type="Proteomes" id="UP001597544">
    <property type="component" value="Unassembled WGS sequence"/>
</dbReference>
<dbReference type="EMBL" id="JBHULU010000015">
    <property type="protein sequence ID" value="MFD2514582.1"/>
    <property type="molecule type" value="Genomic_DNA"/>
</dbReference>
<keyword evidence="1" id="KW-0732">Signal</keyword>
<reference evidence="3" key="1">
    <citation type="journal article" date="2019" name="Int. J. Syst. Evol. Microbiol.">
        <title>The Global Catalogue of Microorganisms (GCM) 10K type strain sequencing project: providing services to taxonomists for standard genome sequencing and annotation.</title>
        <authorList>
            <consortium name="The Broad Institute Genomics Platform"/>
            <consortium name="The Broad Institute Genome Sequencing Center for Infectious Disease"/>
            <person name="Wu L."/>
            <person name="Ma J."/>
        </authorList>
    </citation>
    <scope>NUCLEOTIDE SEQUENCE [LARGE SCALE GENOMIC DNA]</scope>
    <source>
        <strain evidence="3">KCTC 42498</strain>
    </source>
</reference>
<feature type="chain" id="PRO_5046126446" description="Outer membrane protein assembly factor BamA" evidence="1">
    <location>
        <begin position="30"/>
        <end position="633"/>
    </location>
</feature>